<evidence type="ECO:0000313" key="3">
    <source>
        <dbReference type="Proteomes" id="UP001602123"/>
    </source>
</evidence>
<dbReference type="InterPro" id="IPR011045">
    <property type="entry name" value="N2O_reductase_N"/>
</dbReference>
<protein>
    <submittedName>
        <fullName evidence="2">YncE family protein</fullName>
    </submittedName>
</protein>
<name>A0ABW6U0V0_9ACTN</name>
<keyword evidence="3" id="KW-1185">Reference proteome</keyword>
<proteinExistence type="predicted"/>
<organism evidence="2 3">
    <name type="scientific">Streptomyces nondiastaticus</name>
    <dbReference type="NCBI Taxonomy" id="3154512"/>
    <lineage>
        <taxon>Bacteria</taxon>
        <taxon>Bacillati</taxon>
        <taxon>Actinomycetota</taxon>
        <taxon>Actinomycetes</taxon>
        <taxon>Kitasatosporales</taxon>
        <taxon>Streptomycetaceae</taxon>
        <taxon>Streptomyces</taxon>
    </lineage>
</organism>
<feature type="region of interest" description="Disordered" evidence="1">
    <location>
        <begin position="322"/>
        <end position="351"/>
    </location>
</feature>
<comment type="caution">
    <text evidence="2">The sequence shown here is derived from an EMBL/GenBank/DDBJ whole genome shotgun (WGS) entry which is preliminary data.</text>
</comment>
<reference evidence="2 3" key="1">
    <citation type="submission" date="2024-10" db="EMBL/GenBank/DDBJ databases">
        <title>The Natural Products Discovery Center: Release of the First 8490 Sequenced Strains for Exploring Actinobacteria Biosynthetic Diversity.</title>
        <authorList>
            <person name="Kalkreuter E."/>
            <person name="Kautsar S.A."/>
            <person name="Yang D."/>
            <person name="Bader C.D."/>
            <person name="Teijaro C.N."/>
            <person name="Fluegel L."/>
            <person name="Davis C.M."/>
            <person name="Simpson J.R."/>
            <person name="Lauterbach L."/>
            <person name="Steele A.D."/>
            <person name="Gui C."/>
            <person name="Meng S."/>
            <person name="Li G."/>
            <person name="Viehrig K."/>
            <person name="Ye F."/>
            <person name="Su P."/>
            <person name="Kiefer A.F."/>
            <person name="Nichols A."/>
            <person name="Cepeda A.J."/>
            <person name="Yan W."/>
            <person name="Fan B."/>
            <person name="Jiang Y."/>
            <person name="Adhikari A."/>
            <person name="Zheng C.-J."/>
            <person name="Schuster L."/>
            <person name="Cowan T.M."/>
            <person name="Smanski M.J."/>
            <person name="Chevrette M.G."/>
            <person name="De Carvalho L.P.S."/>
            <person name="Shen B."/>
        </authorList>
    </citation>
    <scope>NUCLEOTIDE SEQUENCE [LARGE SCALE GENOMIC DNA]</scope>
    <source>
        <strain evidence="2 3">NPDC001650</strain>
    </source>
</reference>
<sequence>MNDILAVIGQNTHRLHFLDAAGHREIAAVELPPKPHEVLYDADRQVLYCVSTYRSGFYGHHGPRAHELVIVDARTHHVIDTIDVSPEHAPHGLALDSARGLLYVSVEAGPAGEGGVLVVDVDRRAVVDRIGTRAPGPHWFAVTPDGTKGYATNKEAPFISVVDLKARRLAGTIPVGGSEGVAVTPDGRHVVAATPMLALRGAPAAPPCLSVFDTATDTLQRTIPLPGPAVPVHITSDGTLLVGEVRFVPAQGGAGAPRFLPGRVHIFAAGTFEPLGSVEAGPMPLTIGSSPDAAVAYVSNGGGSTVTTISLADGKATGEITIGSEGDGDNGNGSGSGPHGFAYVPARPTGH</sequence>
<evidence type="ECO:0000256" key="1">
    <source>
        <dbReference type="SAM" id="MobiDB-lite"/>
    </source>
</evidence>
<gene>
    <name evidence="2" type="ORF">ACFYZM_19495</name>
</gene>
<dbReference type="InterPro" id="IPR051200">
    <property type="entry name" value="Host-pathogen_enzymatic-act"/>
</dbReference>
<dbReference type="RefSeq" id="WP_388628767.1">
    <property type="nucleotide sequence ID" value="NZ_JBIAUT010000006.1"/>
</dbReference>
<evidence type="ECO:0000313" key="2">
    <source>
        <dbReference type="EMBL" id="MFF4218449.1"/>
    </source>
</evidence>
<dbReference type="SUPFAM" id="SSF50974">
    <property type="entry name" value="Nitrous oxide reductase, N-terminal domain"/>
    <property type="match status" value="1"/>
</dbReference>
<accession>A0ABW6U0V0</accession>
<dbReference type="InterPro" id="IPR015943">
    <property type="entry name" value="WD40/YVTN_repeat-like_dom_sf"/>
</dbReference>
<dbReference type="Gene3D" id="2.130.10.10">
    <property type="entry name" value="YVTN repeat-like/Quinoprotein amine dehydrogenase"/>
    <property type="match status" value="2"/>
</dbReference>
<feature type="compositionally biased region" description="Gly residues" evidence="1">
    <location>
        <begin position="329"/>
        <end position="338"/>
    </location>
</feature>
<dbReference type="PANTHER" id="PTHR47197:SF3">
    <property type="entry name" value="DIHYDRO-HEME D1 DEHYDROGENASE"/>
    <property type="match status" value="1"/>
</dbReference>
<dbReference type="EMBL" id="JBIAUT010000006">
    <property type="protein sequence ID" value="MFF4218449.1"/>
    <property type="molecule type" value="Genomic_DNA"/>
</dbReference>
<dbReference type="Proteomes" id="UP001602123">
    <property type="component" value="Unassembled WGS sequence"/>
</dbReference>
<dbReference type="PANTHER" id="PTHR47197">
    <property type="entry name" value="PROTEIN NIRF"/>
    <property type="match status" value="1"/>
</dbReference>